<feature type="active site" description="Nucleophile" evidence="10">
    <location>
        <position position="107"/>
    </location>
</feature>
<evidence type="ECO:0000313" key="15">
    <source>
        <dbReference type="EMBL" id="WPB02561.1"/>
    </source>
</evidence>
<dbReference type="GO" id="GO:0045493">
    <property type="term" value="P:xylan catabolic process"/>
    <property type="evidence" value="ECO:0007669"/>
    <property type="project" value="UniProtKB-UniRule"/>
</dbReference>
<dbReference type="InterPro" id="IPR018208">
    <property type="entry name" value="GH11_AS_1"/>
</dbReference>
<dbReference type="InterPro" id="IPR013320">
    <property type="entry name" value="ConA-like_dom_sf"/>
</dbReference>
<comment type="similarity">
    <text evidence="3 10 11">Belongs to the glycosyl hydrolase 11 (cellulase G) family.</text>
</comment>
<dbReference type="SUPFAM" id="SSF49899">
    <property type="entry name" value="Concanavalin A-like lectins/glucanases"/>
    <property type="match status" value="1"/>
</dbReference>
<keyword evidence="6 10" id="KW-0378">Hydrolase</keyword>
<evidence type="ECO:0000256" key="8">
    <source>
        <dbReference type="ARBA" id="ARBA00023295"/>
    </source>
</evidence>
<dbReference type="Proteomes" id="UP000230605">
    <property type="component" value="Chromosome 4"/>
</dbReference>
<feature type="active site" description="Proton donor" evidence="10">
    <location>
        <position position="202"/>
    </location>
</feature>
<dbReference type="AlphaFoldDB" id="A0A2G5HLU7"/>
<evidence type="ECO:0000256" key="5">
    <source>
        <dbReference type="ARBA" id="ARBA00022651"/>
    </source>
</evidence>
<evidence type="ECO:0000313" key="14">
    <source>
        <dbReference type="EMBL" id="PIA93213.1"/>
    </source>
</evidence>
<comment type="pathway">
    <text evidence="2 10 11">Glycan degradation; xylan degradation.</text>
</comment>
<gene>
    <name evidence="14" type="ORF">CB0940_05241</name>
    <name evidence="15" type="ORF">RHO25_007197</name>
</gene>
<evidence type="ECO:0000256" key="3">
    <source>
        <dbReference type="ARBA" id="ARBA00007792"/>
    </source>
</evidence>
<proteinExistence type="inferred from homology"/>
<evidence type="ECO:0000256" key="11">
    <source>
        <dbReference type="RuleBase" id="RU362015"/>
    </source>
</evidence>
<evidence type="ECO:0000256" key="12">
    <source>
        <dbReference type="SAM" id="SignalP"/>
    </source>
</evidence>
<keyword evidence="8 10" id="KW-0326">Glycosidase</keyword>
<dbReference type="EMBL" id="CP134187">
    <property type="protein sequence ID" value="WPB02561.1"/>
    <property type="molecule type" value="Genomic_DNA"/>
</dbReference>
<dbReference type="InterPro" id="IPR033119">
    <property type="entry name" value="GH11_AS_2"/>
</dbReference>
<feature type="signal peptide" evidence="12">
    <location>
        <begin position="1"/>
        <end position="17"/>
    </location>
</feature>
<dbReference type="Gene3D" id="2.60.120.180">
    <property type="match status" value="1"/>
</dbReference>
<dbReference type="EMBL" id="LKMD01000105">
    <property type="protein sequence ID" value="PIA93213.1"/>
    <property type="molecule type" value="Genomic_DNA"/>
</dbReference>
<evidence type="ECO:0000256" key="6">
    <source>
        <dbReference type="ARBA" id="ARBA00022801"/>
    </source>
</evidence>
<dbReference type="PRINTS" id="PR00911">
    <property type="entry name" value="GLHYDRLASE11"/>
</dbReference>
<dbReference type="GO" id="GO:0031176">
    <property type="term" value="F:endo-1,4-beta-xylanase activity"/>
    <property type="evidence" value="ECO:0007669"/>
    <property type="project" value="UniProtKB-UniRule"/>
</dbReference>
<dbReference type="PANTHER" id="PTHR46828">
    <property type="entry name" value="ENDO-1,4-BETA-XYLANASE A-RELATED"/>
    <property type="match status" value="1"/>
</dbReference>
<feature type="domain" description="GH11" evidence="13">
    <location>
        <begin position="20"/>
        <end position="215"/>
    </location>
</feature>
<keyword evidence="12" id="KW-0732">Signal</keyword>
<evidence type="ECO:0000313" key="17">
    <source>
        <dbReference type="Proteomes" id="UP001302367"/>
    </source>
</evidence>
<dbReference type="EC" id="3.2.1.8" evidence="4 10"/>
<keyword evidence="7 10" id="KW-0119">Carbohydrate metabolism</keyword>
<evidence type="ECO:0000256" key="4">
    <source>
        <dbReference type="ARBA" id="ARBA00012590"/>
    </source>
</evidence>
<keyword evidence="9 10" id="KW-0624">Polysaccharide degradation</keyword>
<keyword evidence="17" id="KW-1185">Reference proteome</keyword>
<keyword evidence="5 10" id="KW-0858">Xylan degradation</keyword>
<evidence type="ECO:0000256" key="1">
    <source>
        <dbReference type="ARBA" id="ARBA00000681"/>
    </source>
</evidence>
<reference evidence="15 17" key="2">
    <citation type="submission" date="2023-09" db="EMBL/GenBank/DDBJ databases">
        <title>Complete-Gapless Cercospora beticola genome.</title>
        <authorList>
            <person name="Wyatt N.A."/>
            <person name="Spanner R.E."/>
            <person name="Bolton M.D."/>
        </authorList>
    </citation>
    <scope>NUCLEOTIDE SEQUENCE [LARGE SCALE GENOMIC DNA]</scope>
    <source>
        <strain evidence="15">Cb09-40</strain>
    </source>
</reference>
<evidence type="ECO:0000259" key="13">
    <source>
        <dbReference type="PROSITE" id="PS51761"/>
    </source>
</evidence>
<dbReference type="InterPro" id="IPR001137">
    <property type="entry name" value="Glyco_hydro_11"/>
</dbReference>
<protein>
    <recommendedName>
        <fullName evidence="4 10">Endo-1,4-beta-xylanase</fullName>
        <ecNumber evidence="4 10">3.2.1.8</ecNumber>
    </recommendedName>
</protein>
<accession>A0A2G5HLU7</accession>
<name>A0A2G5HLU7_CERBT</name>
<sequence length="215" mass="23355">MKFIIATLLAYTSGAFTAAVPLEQSADIAQSANFDYVQNYNGNAAQFKYNQAQGTYSVKWAGGTNFVTGLGWSRGGPRTIKYSGTYSPVNSGSFFGAYGWLENPLTEYYVVESFGTYDPCADKTAKQHVTFKSADGLSSYKVCSNIRTNQPSIHGTATFKQFFSVRQGMRTSGTINTGEHFSHWAKHGFANKNFGTMSFITEAWSGSGSASVTLS</sequence>
<evidence type="ECO:0000256" key="7">
    <source>
        <dbReference type="ARBA" id="ARBA00023277"/>
    </source>
</evidence>
<dbReference type="Proteomes" id="UP001302367">
    <property type="component" value="Chromosome 4"/>
</dbReference>
<evidence type="ECO:0000256" key="9">
    <source>
        <dbReference type="ARBA" id="ARBA00023326"/>
    </source>
</evidence>
<dbReference type="InterPro" id="IPR013319">
    <property type="entry name" value="GH11/12"/>
</dbReference>
<comment type="catalytic activity">
    <reaction evidence="1 10 11">
        <text>Endohydrolysis of (1-&gt;4)-beta-D-xylosidic linkages in xylans.</text>
        <dbReference type="EC" id="3.2.1.8"/>
    </reaction>
</comment>
<dbReference type="PROSITE" id="PS00776">
    <property type="entry name" value="GH11_1"/>
    <property type="match status" value="1"/>
</dbReference>
<dbReference type="PROSITE" id="PS51761">
    <property type="entry name" value="GH11_3"/>
    <property type="match status" value="1"/>
</dbReference>
<organism evidence="14 16">
    <name type="scientific">Cercospora beticola</name>
    <name type="common">Sugarbeet leaf spot fungus</name>
    <dbReference type="NCBI Taxonomy" id="122368"/>
    <lineage>
        <taxon>Eukaryota</taxon>
        <taxon>Fungi</taxon>
        <taxon>Dikarya</taxon>
        <taxon>Ascomycota</taxon>
        <taxon>Pezizomycotina</taxon>
        <taxon>Dothideomycetes</taxon>
        <taxon>Dothideomycetidae</taxon>
        <taxon>Mycosphaerellales</taxon>
        <taxon>Mycosphaerellaceae</taxon>
        <taxon>Cercospora</taxon>
    </lineage>
</organism>
<reference evidence="14 16" key="1">
    <citation type="submission" date="2015-10" db="EMBL/GenBank/DDBJ databases">
        <title>The cercosporin biosynthetic gene cluster was horizontally transferred to several fungal lineages and shown to be expanded in Cercospora beticola based on microsynteny with recipient genomes.</title>
        <authorList>
            <person name="De Jonge R."/>
            <person name="Ebert M.K."/>
            <person name="Suttle J.C."/>
            <person name="Jurick Ii W.M."/>
            <person name="Secor G.A."/>
            <person name="Thomma B.P."/>
            <person name="Van De Peer Y."/>
            <person name="Bolton M.D."/>
        </authorList>
    </citation>
    <scope>NUCLEOTIDE SEQUENCE [LARGE SCALE GENOMIC DNA]</scope>
    <source>
        <strain evidence="14 16">09-40</strain>
    </source>
</reference>
<evidence type="ECO:0000256" key="2">
    <source>
        <dbReference type="ARBA" id="ARBA00004851"/>
    </source>
</evidence>
<evidence type="ECO:0000256" key="10">
    <source>
        <dbReference type="PROSITE-ProRule" id="PRU01097"/>
    </source>
</evidence>
<feature type="chain" id="PRO_5013915572" description="Endo-1,4-beta-xylanase" evidence="12">
    <location>
        <begin position="18"/>
        <end position="215"/>
    </location>
</feature>
<dbReference type="PANTHER" id="PTHR46828:SF2">
    <property type="entry name" value="ENDO-1,4-BETA-XYLANASE A-RELATED"/>
    <property type="match status" value="1"/>
</dbReference>
<dbReference type="UniPathway" id="UPA00114"/>
<evidence type="ECO:0000313" key="16">
    <source>
        <dbReference type="Proteomes" id="UP000230605"/>
    </source>
</evidence>
<dbReference type="OrthoDB" id="3637253at2759"/>
<dbReference type="PROSITE" id="PS00777">
    <property type="entry name" value="GH11_2"/>
    <property type="match status" value="1"/>
</dbReference>
<dbReference type="InterPro" id="IPR033123">
    <property type="entry name" value="GH11_dom"/>
</dbReference>
<dbReference type="Pfam" id="PF00457">
    <property type="entry name" value="Glyco_hydro_11"/>
    <property type="match status" value="1"/>
</dbReference>